<sequence length="123" mass="13693">MEKEEFFDYLNSIGASCPVCGNVDKLGAFMQPVVDDDGNKRKVVARYSIPLEEHLGSEGYVSHLADPDFLPVDAFLAACGNCGHIIPFNPALIQKRMEKKAERISKEILEKEEKSNNEDGPHE</sequence>
<dbReference type="AlphaFoldDB" id="A0A2S2E2T1"/>
<dbReference type="RefSeq" id="WP_109339554.1">
    <property type="nucleotide sequence ID" value="NZ_CP029347.1"/>
</dbReference>
<accession>A0A2S2E2T1</accession>
<evidence type="ECO:0000313" key="2">
    <source>
        <dbReference type="EMBL" id="AWL11943.1"/>
    </source>
</evidence>
<reference evidence="2 3" key="1">
    <citation type="submission" date="2018-05" db="EMBL/GenBank/DDBJ databases">
        <title>Salinimonas sp. HMF8227 Genome sequencing and assembly.</title>
        <authorList>
            <person name="Kang H."/>
            <person name="Kang J."/>
            <person name="Cha I."/>
            <person name="Kim H."/>
            <person name="Joh K."/>
        </authorList>
    </citation>
    <scope>NUCLEOTIDE SEQUENCE [LARGE SCALE GENOMIC DNA]</scope>
    <source>
        <strain evidence="2 3">HMF8227</strain>
    </source>
</reference>
<feature type="region of interest" description="Disordered" evidence="1">
    <location>
        <begin position="104"/>
        <end position="123"/>
    </location>
</feature>
<evidence type="ECO:0000313" key="3">
    <source>
        <dbReference type="Proteomes" id="UP000245728"/>
    </source>
</evidence>
<dbReference type="Proteomes" id="UP000245728">
    <property type="component" value="Chromosome"/>
</dbReference>
<gene>
    <name evidence="2" type="ORF">HMF8227_01468</name>
</gene>
<evidence type="ECO:0000256" key="1">
    <source>
        <dbReference type="SAM" id="MobiDB-lite"/>
    </source>
</evidence>
<keyword evidence="3" id="KW-1185">Reference proteome</keyword>
<dbReference type="KEGG" id="salh:HMF8227_01468"/>
<proteinExistence type="predicted"/>
<dbReference type="EMBL" id="CP029347">
    <property type="protein sequence ID" value="AWL11943.1"/>
    <property type="molecule type" value="Genomic_DNA"/>
</dbReference>
<protein>
    <submittedName>
        <fullName evidence="2">Uncharacterized protein</fullName>
    </submittedName>
</protein>
<organism evidence="2 3">
    <name type="scientific">Saliniradius amylolyticus</name>
    <dbReference type="NCBI Taxonomy" id="2183582"/>
    <lineage>
        <taxon>Bacteria</taxon>
        <taxon>Pseudomonadati</taxon>
        <taxon>Pseudomonadota</taxon>
        <taxon>Gammaproteobacteria</taxon>
        <taxon>Alteromonadales</taxon>
        <taxon>Alteromonadaceae</taxon>
        <taxon>Saliniradius</taxon>
    </lineage>
</organism>
<name>A0A2S2E2T1_9ALTE</name>